<reference evidence="2" key="1">
    <citation type="submission" date="2023-01" db="EMBL/GenBank/DDBJ databases">
        <title>Colletotrichum chrysophilum M932 genome sequence.</title>
        <authorList>
            <person name="Baroncelli R."/>
        </authorList>
    </citation>
    <scope>NUCLEOTIDE SEQUENCE</scope>
    <source>
        <strain evidence="2">M932</strain>
    </source>
</reference>
<dbReference type="Proteomes" id="UP001243330">
    <property type="component" value="Unassembled WGS sequence"/>
</dbReference>
<feature type="domain" description="DUF6590" evidence="1">
    <location>
        <begin position="14"/>
        <end position="101"/>
    </location>
</feature>
<dbReference type="EMBL" id="JAQOWY010000111">
    <property type="protein sequence ID" value="KAK1850767.1"/>
    <property type="molecule type" value="Genomic_DNA"/>
</dbReference>
<comment type="caution">
    <text evidence="2">The sequence shown here is derived from an EMBL/GenBank/DDBJ whole genome shotgun (WGS) entry which is preliminary data.</text>
</comment>
<evidence type="ECO:0000259" key="1">
    <source>
        <dbReference type="Pfam" id="PF20233"/>
    </source>
</evidence>
<protein>
    <recommendedName>
        <fullName evidence="1">DUF6590 domain-containing protein</fullName>
    </recommendedName>
</protein>
<dbReference type="InterPro" id="IPR046497">
    <property type="entry name" value="DUF6590"/>
</dbReference>
<sequence length="125" mass="13753">MKFATMPCASIEKPGGVFEVDLHPPWKYQCCALSVPPGRKNEGEKMHAPIQGPVLIRRFVVVREGKWGCLCLEIHTHAGRGAGGEDDQHLYAIIHSVSASAIKSILTPRLNKLALFSSVFDYLPN</sequence>
<keyword evidence="3" id="KW-1185">Reference proteome</keyword>
<dbReference type="AlphaFoldDB" id="A0AAD9AND9"/>
<name>A0AAD9AND9_9PEZI</name>
<proteinExistence type="predicted"/>
<gene>
    <name evidence="2" type="ORF">CCHR01_06590</name>
</gene>
<dbReference type="Pfam" id="PF20233">
    <property type="entry name" value="DUF6590"/>
    <property type="match status" value="1"/>
</dbReference>
<accession>A0AAD9AND9</accession>
<organism evidence="2 3">
    <name type="scientific">Colletotrichum chrysophilum</name>
    <dbReference type="NCBI Taxonomy" id="1836956"/>
    <lineage>
        <taxon>Eukaryota</taxon>
        <taxon>Fungi</taxon>
        <taxon>Dikarya</taxon>
        <taxon>Ascomycota</taxon>
        <taxon>Pezizomycotina</taxon>
        <taxon>Sordariomycetes</taxon>
        <taxon>Hypocreomycetidae</taxon>
        <taxon>Glomerellales</taxon>
        <taxon>Glomerellaceae</taxon>
        <taxon>Colletotrichum</taxon>
        <taxon>Colletotrichum gloeosporioides species complex</taxon>
    </lineage>
</organism>
<evidence type="ECO:0000313" key="2">
    <source>
        <dbReference type="EMBL" id="KAK1850767.1"/>
    </source>
</evidence>
<evidence type="ECO:0000313" key="3">
    <source>
        <dbReference type="Proteomes" id="UP001243330"/>
    </source>
</evidence>